<evidence type="ECO:0000259" key="6">
    <source>
        <dbReference type="Pfam" id="PF07980"/>
    </source>
</evidence>
<evidence type="ECO:0000256" key="4">
    <source>
        <dbReference type="ARBA" id="ARBA00023136"/>
    </source>
</evidence>
<comment type="caution">
    <text evidence="8">The sequence shown here is derived from an EMBL/GenBank/DDBJ whole genome shotgun (WGS) entry which is preliminary data.</text>
</comment>
<keyword evidence="3" id="KW-0732">Signal</keyword>
<evidence type="ECO:0000256" key="3">
    <source>
        <dbReference type="ARBA" id="ARBA00022729"/>
    </source>
</evidence>
<dbReference type="InterPro" id="IPR011990">
    <property type="entry name" value="TPR-like_helical_dom_sf"/>
</dbReference>
<evidence type="ECO:0000256" key="5">
    <source>
        <dbReference type="ARBA" id="ARBA00023237"/>
    </source>
</evidence>
<keyword evidence="5" id="KW-0998">Cell outer membrane</keyword>
<evidence type="ECO:0000256" key="1">
    <source>
        <dbReference type="ARBA" id="ARBA00004442"/>
    </source>
</evidence>
<dbReference type="AlphaFoldDB" id="A0A2N3I8G6"/>
<dbReference type="GO" id="GO:0009279">
    <property type="term" value="C:cell outer membrane"/>
    <property type="evidence" value="ECO:0007669"/>
    <property type="project" value="UniProtKB-SubCell"/>
</dbReference>
<dbReference type="CDD" id="cd08977">
    <property type="entry name" value="SusD"/>
    <property type="match status" value="1"/>
</dbReference>
<evidence type="ECO:0000313" key="8">
    <source>
        <dbReference type="EMBL" id="PKQ66621.1"/>
    </source>
</evidence>
<evidence type="ECO:0000256" key="2">
    <source>
        <dbReference type="ARBA" id="ARBA00006275"/>
    </source>
</evidence>
<accession>A0A2N3I8G6</accession>
<gene>
    <name evidence="8" type="ORF">BZG01_10085</name>
</gene>
<sequence length="490" mass="54516">MKYIYSIIIIFFFAGLTSCTDELNNYPIGLLTKDQVDSDPTITTIESSVSSSYLPLKNTLNGIIPDWRWDLGTVFRNDIVLQDIAANDMNKKWNPDGDQAWMDELASFTFTPENQAFNGIWVYDYEGISRVNLAINFLTDAEIVQKTGIDDARKNQLLAEAYFLRAFYYFDLVNNFGGVPLVLKSPDSFEEAFAVSVRASADEVRTQINLDLTAAKAIAPNAKYPDAAEPWRASKGAIIALQAKVALYSNDWAAVLSLITELDALGFYSLNGNYFDSFDASKEFTEDEVIFAYDHRSGETPNNTNGLGDVIGWGFFSPTDDFINAFEANDPRLLYTIDVPNKRASKIVGSTTELIDYGNKVYIRYADVLLWKAEALNETGDYSGAVAIINQIRTRARTSPTADGSVVPAGTLANRGNSTNPEEIKAWLMSERRVELGFESQRFNDLKRWGIAKAVLAALGRNYRDHNALYPIPQKDIDKSGGSITQNSGY</sequence>
<dbReference type="InterPro" id="IPR012944">
    <property type="entry name" value="SusD_RagB_dom"/>
</dbReference>
<organism evidence="8 9">
    <name type="scientific">Labilibaculum manganireducens</name>
    <dbReference type="NCBI Taxonomy" id="1940525"/>
    <lineage>
        <taxon>Bacteria</taxon>
        <taxon>Pseudomonadati</taxon>
        <taxon>Bacteroidota</taxon>
        <taxon>Bacteroidia</taxon>
        <taxon>Marinilabiliales</taxon>
        <taxon>Marinifilaceae</taxon>
        <taxon>Labilibaculum</taxon>
    </lineage>
</organism>
<evidence type="ECO:0000313" key="9">
    <source>
        <dbReference type="Proteomes" id="UP000233618"/>
    </source>
</evidence>
<dbReference type="Pfam" id="PF14322">
    <property type="entry name" value="SusD-like_3"/>
    <property type="match status" value="1"/>
</dbReference>
<dbReference type="Proteomes" id="UP000233618">
    <property type="component" value="Unassembled WGS sequence"/>
</dbReference>
<feature type="domain" description="RagB/SusD" evidence="6">
    <location>
        <begin position="359"/>
        <end position="454"/>
    </location>
</feature>
<reference evidence="8 9" key="1">
    <citation type="journal article" date="2017" name="Front. Microbiol.">
        <title>Labilibaculum manganireducens gen. nov., sp. nov. and Labilibaculum filiforme sp. nov., Novel Bacteroidetes Isolated from Subsurface Sediments of the Baltic Sea.</title>
        <authorList>
            <person name="Vandieken V."/>
            <person name="Marshall I.P."/>
            <person name="Niemann H."/>
            <person name="Engelen B."/>
            <person name="Cypionka H."/>
        </authorList>
    </citation>
    <scope>NUCLEOTIDE SEQUENCE [LARGE SCALE GENOMIC DNA]</scope>
    <source>
        <strain evidence="8 9">59.10-2M</strain>
    </source>
</reference>
<evidence type="ECO:0000259" key="7">
    <source>
        <dbReference type="Pfam" id="PF14322"/>
    </source>
</evidence>
<proteinExistence type="inferred from homology"/>
<keyword evidence="4" id="KW-0472">Membrane</keyword>
<dbReference type="SUPFAM" id="SSF48452">
    <property type="entry name" value="TPR-like"/>
    <property type="match status" value="1"/>
</dbReference>
<comment type="subcellular location">
    <subcellularLocation>
        <location evidence="1">Cell outer membrane</location>
    </subcellularLocation>
</comment>
<name>A0A2N3I8G6_9BACT</name>
<dbReference type="Pfam" id="PF07980">
    <property type="entry name" value="SusD_RagB"/>
    <property type="match status" value="1"/>
</dbReference>
<comment type="similarity">
    <text evidence="2">Belongs to the SusD family.</text>
</comment>
<keyword evidence="9" id="KW-1185">Reference proteome</keyword>
<feature type="domain" description="SusD-like N-terminal" evidence="7">
    <location>
        <begin position="104"/>
        <end position="247"/>
    </location>
</feature>
<dbReference type="Gene3D" id="1.25.40.390">
    <property type="match status" value="1"/>
</dbReference>
<dbReference type="RefSeq" id="WP_101309716.1">
    <property type="nucleotide sequence ID" value="NZ_MVDE01000013.1"/>
</dbReference>
<dbReference type="PROSITE" id="PS51257">
    <property type="entry name" value="PROKAR_LIPOPROTEIN"/>
    <property type="match status" value="1"/>
</dbReference>
<dbReference type="InterPro" id="IPR033985">
    <property type="entry name" value="SusD-like_N"/>
</dbReference>
<dbReference type="EMBL" id="MVDE01000013">
    <property type="protein sequence ID" value="PKQ66621.1"/>
    <property type="molecule type" value="Genomic_DNA"/>
</dbReference>
<protein>
    <submittedName>
        <fullName evidence="8">RagB/SusD family nutrient uptake outer membrane protein</fullName>
    </submittedName>
</protein>